<sequence>MVHQTRYQRHQNLQPRQALERGRVTQGECLARENTEKGGWIDDGVSTPRLLPNTTKQVSSVLECRGPTLQRSLTEKCTEASFTKMGHHCDLIWQRSPFDSLKAFARCTRRAARRLVGS</sequence>
<proteinExistence type="predicted"/>
<dbReference type="KEGG" id="lbc:LACBIDRAFT_299415"/>
<dbReference type="RefSeq" id="XP_001882340.1">
    <property type="nucleotide sequence ID" value="XM_001882305.1"/>
</dbReference>
<dbReference type="GeneID" id="6077932"/>
<protein>
    <submittedName>
        <fullName evidence="1">Predicted protein</fullName>
    </submittedName>
</protein>
<dbReference type="AlphaFoldDB" id="B0DEN1"/>
<gene>
    <name evidence="1" type="ORF">LACBIDRAFT_299415</name>
</gene>
<dbReference type="Proteomes" id="UP000001194">
    <property type="component" value="Unassembled WGS sequence"/>
</dbReference>
<reference evidence="1 2" key="1">
    <citation type="journal article" date="2008" name="Nature">
        <title>The genome of Laccaria bicolor provides insights into mycorrhizal symbiosis.</title>
        <authorList>
            <person name="Martin F."/>
            <person name="Aerts A."/>
            <person name="Ahren D."/>
            <person name="Brun A."/>
            <person name="Danchin E.G.J."/>
            <person name="Duchaussoy F."/>
            <person name="Gibon J."/>
            <person name="Kohler A."/>
            <person name="Lindquist E."/>
            <person name="Pereda V."/>
            <person name="Salamov A."/>
            <person name="Shapiro H.J."/>
            <person name="Wuyts J."/>
            <person name="Blaudez D."/>
            <person name="Buee M."/>
            <person name="Brokstein P."/>
            <person name="Canbaeck B."/>
            <person name="Cohen D."/>
            <person name="Courty P.E."/>
            <person name="Coutinho P.M."/>
            <person name="Delaruelle C."/>
            <person name="Detter J.C."/>
            <person name="Deveau A."/>
            <person name="DiFazio S."/>
            <person name="Duplessis S."/>
            <person name="Fraissinet-Tachet L."/>
            <person name="Lucic E."/>
            <person name="Frey-Klett P."/>
            <person name="Fourrey C."/>
            <person name="Feussner I."/>
            <person name="Gay G."/>
            <person name="Grimwood J."/>
            <person name="Hoegger P.J."/>
            <person name="Jain P."/>
            <person name="Kilaru S."/>
            <person name="Labbe J."/>
            <person name="Lin Y.C."/>
            <person name="Legue V."/>
            <person name="Le Tacon F."/>
            <person name="Marmeisse R."/>
            <person name="Melayah D."/>
            <person name="Montanini B."/>
            <person name="Muratet M."/>
            <person name="Nehls U."/>
            <person name="Niculita-Hirzel H."/>
            <person name="Oudot-Le Secq M.P."/>
            <person name="Peter M."/>
            <person name="Quesneville H."/>
            <person name="Rajashekar B."/>
            <person name="Reich M."/>
            <person name="Rouhier N."/>
            <person name="Schmutz J."/>
            <person name="Yin T."/>
            <person name="Chalot M."/>
            <person name="Henrissat B."/>
            <person name="Kuees U."/>
            <person name="Lucas S."/>
            <person name="Van de Peer Y."/>
            <person name="Podila G.K."/>
            <person name="Polle A."/>
            <person name="Pukkila P.J."/>
            <person name="Richardson P.M."/>
            <person name="Rouze P."/>
            <person name="Sanders I.R."/>
            <person name="Stajich J.E."/>
            <person name="Tunlid A."/>
            <person name="Tuskan G."/>
            <person name="Grigoriev I.V."/>
        </authorList>
    </citation>
    <scope>NUCLEOTIDE SEQUENCE [LARGE SCALE GENOMIC DNA]</scope>
    <source>
        <strain evidence="2">S238N-H82 / ATCC MYA-4686</strain>
    </source>
</reference>
<name>B0DEN1_LACBS</name>
<dbReference type="HOGENOM" id="CLU_2073570_0_0_1"/>
<dbReference type="EMBL" id="DS547106">
    <property type="protein sequence ID" value="EDR06967.1"/>
    <property type="molecule type" value="Genomic_DNA"/>
</dbReference>
<organism evidence="2">
    <name type="scientific">Laccaria bicolor (strain S238N-H82 / ATCC MYA-4686)</name>
    <name type="common">Bicoloured deceiver</name>
    <name type="synonym">Laccaria laccata var. bicolor</name>
    <dbReference type="NCBI Taxonomy" id="486041"/>
    <lineage>
        <taxon>Eukaryota</taxon>
        <taxon>Fungi</taxon>
        <taxon>Dikarya</taxon>
        <taxon>Basidiomycota</taxon>
        <taxon>Agaricomycotina</taxon>
        <taxon>Agaricomycetes</taxon>
        <taxon>Agaricomycetidae</taxon>
        <taxon>Agaricales</taxon>
        <taxon>Agaricineae</taxon>
        <taxon>Hydnangiaceae</taxon>
        <taxon>Laccaria</taxon>
    </lineage>
</organism>
<dbReference type="InParanoid" id="B0DEN1"/>
<keyword evidence="2" id="KW-1185">Reference proteome</keyword>
<evidence type="ECO:0000313" key="1">
    <source>
        <dbReference type="EMBL" id="EDR06967.1"/>
    </source>
</evidence>
<accession>B0DEN1</accession>
<evidence type="ECO:0000313" key="2">
    <source>
        <dbReference type="Proteomes" id="UP000001194"/>
    </source>
</evidence>